<reference evidence="5 6" key="1">
    <citation type="submission" date="2014-12" db="EMBL/GenBank/DDBJ databases">
        <title>Comparative genomics of the lactic acid bacteria isolated from the honey bee gut.</title>
        <authorList>
            <person name="Ellegaard K.M."/>
            <person name="Tamarit D."/>
            <person name="Javelind E."/>
            <person name="Olofsson T."/>
            <person name="Andersson S.G."/>
            <person name="Vasquez A."/>
        </authorList>
    </citation>
    <scope>NUCLEOTIDE SEQUENCE [LARGE SCALE GENOMIC DNA]</scope>
    <source>
        <strain evidence="5 6">Biut2</strain>
    </source>
</reference>
<dbReference type="STRING" id="1218493.JF76_10550"/>
<evidence type="ECO:0000256" key="1">
    <source>
        <dbReference type="ARBA" id="ARBA00012524"/>
    </source>
</evidence>
<dbReference type="OrthoDB" id="3196716at2"/>
<dbReference type="RefSeq" id="WP_045928145.1">
    <property type="nucleotide sequence ID" value="NZ_JBHSZS010000025.1"/>
</dbReference>
<dbReference type="InterPro" id="IPR005551">
    <property type="entry name" value="CitX"/>
</dbReference>
<dbReference type="Proteomes" id="UP000033533">
    <property type="component" value="Unassembled WGS sequence"/>
</dbReference>
<sequence>MIKSIFDKGQPQSIAEVLENKDKRVKLQQEILQKFPKITLLDVKLNIPGPIKNNCYLEKIFAEGIFDLEKIFQSSNLPFILYEHWEKVTGPENFYLVNSNYRVVKEKAVEFEDHQKLNRLFDADVLINKQKQAISRKELGMSVRRCFLCSRPAKECARSRRHSVTELQNYITNLYRQEITSD</sequence>
<dbReference type="NCBIfam" id="TIGR03124">
    <property type="entry name" value="citrate_citX"/>
    <property type="match status" value="1"/>
</dbReference>
<evidence type="ECO:0000256" key="2">
    <source>
        <dbReference type="ARBA" id="ARBA00022679"/>
    </source>
</evidence>
<keyword evidence="2" id="KW-0808">Transferase</keyword>
<dbReference type="GO" id="GO:0016829">
    <property type="term" value="F:lyase activity"/>
    <property type="evidence" value="ECO:0007669"/>
    <property type="project" value="UniProtKB-KW"/>
</dbReference>
<dbReference type="EC" id="2.7.7.61" evidence="1"/>
<evidence type="ECO:0000313" key="6">
    <source>
        <dbReference type="Proteomes" id="UP000033533"/>
    </source>
</evidence>
<gene>
    <name evidence="5" type="primary">citX</name>
    <name evidence="5" type="ORF">JF76_10550</name>
</gene>
<dbReference type="GO" id="GO:0051191">
    <property type="term" value="P:prosthetic group biosynthetic process"/>
    <property type="evidence" value="ECO:0007669"/>
    <property type="project" value="InterPro"/>
</dbReference>
<dbReference type="GO" id="GO:0050519">
    <property type="term" value="F:holo-citrate lyase synthase activity"/>
    <property type="evidence" value="ECO:0007669"/>
    <property type="project" value="UniProtKB-EC"/>
</dbReference>
<proteinExistence type="predicted"/>
<dbReference type="Pfam" id="PF03802">
    <property type="entry name" value="CitX"/>
    <property type="match status" value="1"/>
</dbReference>
<evidence type="ECO:0000256" key="3">
    <source>
        <dbReference type="ARBA" id="ARBA00022695"/>
    </source>
</evidence>
<comment type="catalytic activity">
    <reaction evidence="4">
        <text>apo-[citrate lyase ACP] + 2'-(5''-triphospho-alpha-D-ribosyl)-3'-dephospho-CoA = holo-[citrate lyase ACP] + diphosphate</text>
        <dbReference type="Rhea" id="RHEA:16333"/>
        <dbReference type="Rhea" id="RHEA-COMP:10157"/>
        <dbReference type="Rhea" id="RHEA-COMP:10158"/>
        <dbReference type="ChEBI" id="CHEBI:29999"/>
        <dbReference type="ChEBI" id="CHEBI:33019"/>
        <dbReference type="ChEBI" id="CHEBI:61378"/>
        <dbReference type="ChEBI" id="CHEBI:82683"/>
        <dbReference type="EC" id="2.7.7.61"/>
    </reaction>
</comment>
<dbReference type="PATRIC" id="fig|1218493.3.peg.1106"/>
<evidence type="ECO:0000256" key="4">
    <source>
        <dbReference type="ARBA" id="ARBA00048574"/>
    </source>
</evidence>
<protein>
    <recommendedName>
        <fullName evidence="1">citrate lyase holo-[acyl-carrier protein] synthase</fullName>
        <ecNumber evidence="1">2.7.7.61</ecNumber>
    </recommendedName>
</protein>
<organism evidence="5 6">
    <name type="scientific">Lactobacillus kullabergensis</name>
    <dbReference type="NCBI Taxonomy" id="1218493"/>
    <lineage>
        <taxon>Bacteria</taxon>
        <taxon>Bacillati</taxon>
        <taxon>Bacillota</taxon>
        <taxon>Bacilli</taxon>
        <taxon>Lactobacillales</taxon>
        <taxon>Lactobacillaceae</taxon>
        <taxon>Lactobacillus</taxon>
    </lineage>
</organism>
<accession>A0A0F4LAW7</accession>
<keyword evidence="3" id="KW-0548">Nucleotidyltransferase</keyword>
<dbReference type="HOGENOM" id="CLU_104529_1_0_9"/>
<comment type="caution">
    <text evidence="5">The sequence shown here is derived from an EMBL/GenBank/DDBJ whole genome shotgun (WGS) entry which is preliminary data.</text>
</comment>
<name>A0A0F4LAW7_9LACO</name>
<evidence type="ECO:0000313" key="5">
    <source>
        <dbReference type="EMBL" id="KJY55418.1"/>
    </source>
</evidence>
<dbReference type="AlphaFoldDB" id="A0A0F4LAW7"/>
<keyword evidence="5" id="KW-0456">Lyase</keyword>
<dbReference type="EMBL" id="JXBY01000019">
    <property type="protein sequence ID" value="KJY55418.1"/>
    <property type="molecule type" value="Genomic_DNA"/>
</dbReference>